<feature type="region of interest" description="Disordered" evidence="1">
    <location>
        <begin position="56"/>
        <end position="81"/>
    </location>
</feature>
<name>A0A420Y8W4_9PEZI</name>
<dbReference type="EMBL" id="QVQW01000033">
    <property type="protein sequence ID" value="RKU44210.1"/>
    <property type="molecule type" value="Genomic_DNA"/>
</dbReference>
<sequence length="99" mass="10962">MSLVQPFLDRIDFEVASSRLGRRRIRTIQLELCSSTTLTTTLYALDCFRRRSRGSFSARPTLVGPSTKLPAASNSTSELKTENDGLGVVWADRVEVKVG</sequence>
<evidence type="ECO:0000313" key="3">
    <source>
        <dbReference type="Proteomes" id="UP000275385"/>
    </source>
</evidence>
<reference evidence="2 3" key="1">
    <citation type="submission" date="2018-08" db="EMBL/GenBank/DDBJ databases">
        <title>Draft genome of the lignicolous fungus Coniochaeta pulveracea.</title>
        <authorList>
            <person name="Borstlap C.J."/>
            <person name="De Witt R.N."/>
            <person name="Botha A."/>
            <person name="Volschenk H."/>
        </authorList>
    </citation>
    <scope>NUCLEOTIDE SEQUENCE [LARGE SCALE GENOMIC DNA]</scope>
    <source>
        <strain evidence="2 3">CAB683</strain>
    </source>
</reference>
<accession>A0A420Y8W4</accession>
<protein>
    <submittedName>
        <fullName evidence="2">Uncharacterized protein</fullName>
    </submittedName>
</protein>
<gene>
    <name evidence="2" type="ORF">DL546_003063</name>
</gene>
<evidence type="ECO:0000313" key="2">
    <source>
        <dbReference type="EMBL" id="RKU44210.1"/>
    </source>
</evidence>
<keyword evidence="3" id="KW-1185">Reference proteome</keyword>
<dbReference type="AlphaFoldDB" id="A0A420Y8W4"/>
<comment type="caution">
    <text evidence="2">The sequence shown here is derived from an EMBL/GenBank/DDBJ whole genome shotgun (WGS) entry which is preliminary data.</text>
</comment>
<proteinExistence type="predicted"/>
<organism evidence="2 3">
    <name type="scientific">Coniochaeta pulveracea</name>
    <dbReference type="NCBI Taxonomy" id="177199"/>
    <lineage>
        <taxon>Eukaryota</taxon>
        <taxon>Fungi</taxon>
        <taxon>Dikarya</taxon>
        <taxon>Ascomycota</taxon>
        <taxon>Pezizomycotina</taxon>
        <taxon>Sordariomycetes</taxon>
        <taxon>Sordariomycetidae</taxon>
        <taxon>Coniochaetales</taxon>
        <taxon>Coniochaetaceae</taxon>
        <taxon>Coniochaeta</taxon>
    </lineage>
</organism>
<evidence type="ECO:0000256" key="1">
    <source>
        <dbReference type="SAM" id="MobiDB-lite"/>
    </source>
</evidence>
<dbReference type="Proteomes" id="UP000275385">
    <property type="component" value="Unassembled WGS sequence"/>
</dbReference>